<dbReference type="EMBL" id="JACRSU010000001">
    <property type="protein sequence ID" value="MBC8539649.1"/>
    <property type="molecule type" value="Genomic_DNA"/>
</dbReference>
<protein>
    <submittedName>
        <fullName evidence="1">Uncharacterized protein</fullName>
    </submittedName>
</protein>
<dbReference type="Proteomes" id="UP000611762">
    <property type="component" value="Unassembled WGS sequence"/>
</dbReference>
<reference evidence="1" key="1">
    <citation type="submission" date="2020-08" db="EMBL/GenBank/DDBJ databases">
        <title>Genome public.</title>
        <authorList>
            <person name="Liu C."/>
            <person name="Sun Q."/>
        </authorList>
    </citation>
    <scope>NUCLEOTIDE SEQUENCE</scope>
    <source>
        <strain evidence="1">H8</strain>
    </source>
</reference>
<keyword evidence="2" id="KW-1185">Reference proteome</keyword>
<evidence type="ECO:0000313" key="2">
    <source>
        <dbReference type="Proteomes" id="UP000611762"/>
    </source>
</evidence>
<organism evidence="1 2">
    <name type="scientific">Congzhengia minquanensis</name>
    <dbReference type="NCBI Taxonomy" id="2763657"/>
    <lineage>
        <taxon>Bacteria</taxon>
        <taxon>Bacillati</taxon>
        <taxon>Bacillota</taxon>
        <taxon>Clostridia</taxon>
        <taxon>Eubacteriales</taxon>
        <taxon>Oscillospiraceae</taxon>
        <taxon>Congzhengia</taxon>
    </lineage>
</organism>
<proteinExistence type="predicted"/>
<dbReference type="RefSeq" id="WP_177680633.1">
    <property type="nucleotide sequence ID" value="NZ_JACRSU010000001.1"/>
</dbReference>
<evidence type="ECO:0000313" key="1">
    <source>
        <dbReference type="EMBL" id="MBC8539649.1"/>
    </source>
</evidence>
<name>A0A926DKZ2_9FIRM</name>
<dbReference type="AlphaFoldDB" id="A0A926DKZ2"/>
<accession>A0A926DKZ2</accession>
<dbReference type="NCBIfam" id="NF045650">
    <property type="entry name" value="CD1247_Nterm"/>
    <property type="match status" value="1"/>
</dbReference>
<dbReference type="InterPro" id="IPR054688">
    <property type="entry name" value="CD1247_N"/>
</dbReference>
<comment type="caution">
    <text evidence="1">The sequence shown here is derived from an EMBL/GenBank/DDBJ whole genome shotgun (WGS) entry which is preliminary data.</text>
</comment>
<gene>
    <name evidence="1" type="ORF">H8698_01510</name>
</gene>
<sequence>MAYLSEKVAYLKGLAEGMKLDDTKNEGKMLLKIIDVLDEIAATVEELDEEVLDNTERIEEVEDCLDDVCEDLYDDECDGCTGCDGDEDEDFDEEEEDMEFYEVECPSCKEKVYFDEDMINDEVLICPNCNEKIEIEFEEGEE</sequence>